<feature type="transmembrane region" description="Helical" evidence="5">
    <location>
        <begin position="93"/>
        <end position="111"/>
    </location>
</feature>
<keyword evidence="4 5" id="KW-0472">Membrane</keyword>
<evidence type="ECO:0000256" key="1">
    <source>
        <dbReference type="ARBA" id="ARBA00004141"/>
    </source>
</evidence>
<dbReference type="Gene3D" id="1.20.120.1780">
    <property type="entry name" value="UbiA prenyltransferase"/>
    <property type="match status" value="1"/>
</dbReference>
<keyword evidence="3 5" id="KW-1133">Transmembrane helix</keyword>
<organism evidence="6 7">
    <name type="scientific">Dictyostelium purpureum</name>
    <name type="common">Slime mold</name>
    <dbReference type="NCBI Taxonomy" id="5786"/>
    <lineage>
        <taxon>Eukaryota</taxon>
        <taxon>Amoebozoa</taxon>
        <taxon>Evosea</taxon>
        <taxon>Eumycetozoa</taxon>
        <taxon>Dictyostelia</taxon>
        <taxon>Dictyosteliales</taxon>
        <taxon>Dictyosteliaceae</taxon>
        <taxon>Dictyostelium</taxon>
    </lineage>
</organism>
<name>F0ZM01_DICPU</name>
<feature type="transmembrane region" description="Helical" evidence="5">
    <location>
        <begin position="40"/>
        <end position="59"/>
    </location>
</feature>
<dbReference type="Pfam" id="PF01040">
    <property type="entry name" value="UbiA"/>
    <property type="match status" value="1"/>
</dbReference>
<keyword evidence="7" id="KW-1185">Reference proteome</keyword>
<gene>
    <name evidence="6" type="ORF">DICPUDRAFT_34083</name>
</gene>
<evidence type="ECO:0008006" key="8">
    <source>
        <dbReference type="Google" id="ProtNLM"/>
    </source>
</evidence>
<dbReference type="RefSeq" id="XP_003288443.1">
    <property type="nucleotide sequence ID" value="XM_003288395.1"/>
</dbReference>
<feature type="transmembrane region" description="Helical" evidence="5">
    <location>
        <begin position="141"/>
        <end position="159"/>
    </location>
</feature>
<feature type="transmembrane region" description="Helical" evidence="5">
    <location>
        <begin position="117"/>
        <end position="134"/>
    </location>
</feature>
<comment type="subcellular location">
    <subcellularLocation>
        <location evidence="1">Membrane</location>
        <topology evidence="1">Multi-pass membrane protein</topology>
    </subcellularLocation>
</comment>
<dbReference type="STRING" id="5786.F0ZM01"/>
<evidence type="ECO:0000256" key="4">
    <source>
        <dbReference type="ARBA" id="ARBA00023136"/>
    </source>
</evidence>
<dbReference type="KEGG" id="dpp:DICPUDRAFT_34083"/>
<dbReference type="PANTHER" id="PTHR13929:SF4">
    <property type="entry name" value="PRENYLTRANSFERASE-RELATED"/>
    <property type="match status" value="1"/>
</dbReference>
<dbReference type="OrthoDB" id="203513at2759"/>
<proteinExistence type="predicted"/>
<dbReference type="VEuPathDB" id="AmoebaDB:DICPUDRAFT_34083"/>
<dbReference type="GO" id="GO:0009234">
    <property type="term" value="P:menaquinone biosynthetic process"/>
    <property type="evidence" value="ECO:0000318"/>
    <property type="project" value="GO_Central"/>
</dbReference>
<dbReference type="OMA" id="HYINIWI"/>
<dbReference type="GeneID" id="10501861"/>
<dbReference type="InParanoid" id="F0ZM01"/>
<dbReference type="InterPro" id="IPR000537">
    <property type="entry name" value="UbiA_prenyltransferase"/>
</dbReference>
<dbReference type="EMBL" id="GL871074">
    <property type="protein sequence ID" value="EGC35015.1"/>
    <property type="molecule type" value="Genomic_DNA"/>
</dbReference>
<evidence type="ECO:0000256" key="2">
    <source>
        <dbReference type="ARBA" id="ARBA00022692"/>
    </source>
</evidence>
<dbReference type="AlphaFoldDB" id="F0ZM01"/>
<dbReference type="Proteomes" id="UP000001064">
    <property type="component" value="Unassembled WGS sequence"/>
</dbReference>
<sequence length="298" mass="34975">MNVINKYLISTRSYLSTGILFILLTSSSIAYSQTKTLDLKFSFFCFTIIFQNFCFAYLLNSYLEYFIYGSETTKRELDSTLFRHISKKQLRDFIKFPLICNGILLMVTFKWKGSDAFFTILILDLLQILGVCLYTPLKYYALGHIIFSLVHYINIWIFYYANTKSLPIDLSFTSPNPFIYYSFYFLPVILQSIHANYHRDIEIDKKHGVVTIAIILGKNFSLYYYYLLYIGGLLYLVFLMLKFNNLFFLLPFATIPLMNNMYSRVKNGDYNLLNVQTTKTHFFSLFLFSIAILLVGKK</sequence>
<dbReference type="GO" id="GO:0042371">
    <property type="term" value="P:vitamin K biosynthetic process"/>
    <property type="evidence" value="ECO:0000318"/>
    <property type="project" value="GO_Central"/>
</dbReference>
<dbReference type="PANTHER" id="PTHR13929">
    <property type="entry name" value="1,4-DIHYDROXY-2-NAPHTHOATE OCTAPRENYLTRANSFERASE"/>
    <property type="match status" value="1"/>
</dbReference>
<accession>F0ZM01</accession>
<feature type="transmembrane region" description="Helical" evidence="5">
    <location>
        <begin position="179"/>
        <end position="197"/>
    </location>
</feature>
<dbReference type="GO" id="GO:0006744">
    <property type="term" value="P:ubiquinone biosynthetic process"/>
    <property type="evidence" value="ECO:0000318"/>
    <property type="project" value="GO_Central"/>
</dbReference>
<dbReference type="eggNOG" id="KOG4581">
    <property type="taxonomic scope" value="Eukaryota"/>
</dbReference>
<feature type="transmembrane region" description="Helical" evidence="5">
    <location>
        <begin position="280"/>
        <end position="296"/>
    </location>
</feature>
<dbReference type="GO" id="GO:0016020">
    <property type="term" value="C:membrane"/>
    <property type="evidence" value="ECO:0007669"/>
    <property type="project" value="UniProtKB-SubCell"/>
</dbReference>
<dbReference type="InterPro" id="IPR026046">
    <property type="entry name" value="UBIAD1"/>
</dbReference>
<keyword evidence="2 5" id="KW-0812">Transmembrane</keyword>
<reference evidence="7" key="1">
    <citation type="journal article" date="2011" name="Genome Biol.">
        <title>Comparative genomics of the social amoebae Dictyostelium discoideum and Dictyostelium purpureum.</title>
        <authorList>
            <consortium name="US DOE Joint Genome Institute (JGI-PGF)"/>
            <person name="Sucgang R."/>
            <person name="Kuo A."/>
            <person name="Tian X."/>
            <person name="Salerno W."/>
            <person name="Parikh A."/>
            <person name="Feasley C.L."/>
            <person name="Dalin E."/>
            <person name="Tu H."/>
            <person name="Huang E."/>
            <person name="Barry K."/>
            <person name="Lindquist E."/>
            <person name="Shapiro H."/>
            <person name="Bruce D."/>
            <person name="Schmutz J."/>
            <person name="Salamov A."/>
            <person name="Fey P."/>
            <person name="Gaudet P."/>
            <person name="Anjard C."/>
            <person name="Babu M.M."/>
            <person name="Basu S."/>
            <person name="Bushmanova Y."/>
            <person name="van der Wel H."/>
            <person name="Katoh-Kurasawa M."/>
            <person name="Dinh C."/>
            <person name="Coutinho P.M."/>
            <person name="Saito T."/>
            <person name="Elias M."/>
            <person name="Schaap P."/>
            <person name="Kay R.R."/>
            <person name="Henrissat B."/>
            <person name="Eichinger L."/>
            <person name="Rivero F."/>
            <person name="Putnam N.H."/>
            <person name="West C.M."/>
            <person name="Loomis W.F."/>
            <person name="Chisholm R.L."/>
            <person name="Shaulsky G."/>
            <person name="Strassmann J.E."/>
            <person name="Queller D.C."/>
            <person name="Kuspa A."/>
            <person name="Grigoriev I.V."/>
        </authorList>
    </citation>
    <scope>NUCLEOTIDE SEQUENCE [LARGE SCALE GENOMIC DNA]</scope>
    <source>
        <strain evidence="7">QSDP1</strain>
    </source>
</reference>
<evidence type="ECO:0000313" key="6">
    <source>
        <dbReference type="EMBL" id="EGC35015.1"/>
    </source>
</evidence>
<protein>
    <recommendedName>
        <fullName evidence="8">UbiA prenyltransferase family protein</fullName>
    </recommendedName>
</protein>
<evidence type="ECO:0000256" key="3">
    <source>
        <dbReference type="ARBA" id="ARBA00022989"/>
    </source>
</evidence>
<evidence type="ECO:0000256" key="5">
    <source>
        <dbReference type="SAM" id="Phobius"/>
    </source>
</evidence>
<dbReference type="GO" id="GO:0004659">
    <property type="term" value="F:prenyltransferase activity"/>
    <property type="evidence" value="ECO:0000318"/>
    <property type="project" value="GO_Central"/>
</dbReference>
<evidence type="ECO:0000313" key="7">
    <source>
        <dbReference type="Proteomes" id="UP000001064"/>
    </source>
</evidence>